<comment type="caution">
    <text evidence="2">The sequence shown here is derived from an EMBL/GenBank/DDBJ whole genome shotgun (WGS) entry which is preliminary data.</text>
</comment>
<evidence type="ECO:0000313" key="2">
    <source>
        <dbReference type="EMBL" id="MBW7454861.1"/>
    </source>
</evidence>
<dbReference type="GO" id="GO:0016787">
    <property type="term" value="F:hydrolase activity"/>
    <property type="evidence" value="ECO:0007669"/>
    <property type="project" value="UniProtKB-KW"/>
</dbReference>
<keyword evidence="2" id="KW-0378">Hydrolase</keyword>
<dbReference type="Gene3D" id="3.40.50.1820">
    <property type="entry name" value="alpha/beta hydrolase"/>
    <property type="match status" value="1"/>
</dbReference>
<feature type="domain" description="AB hydrolase-1" evidence="1">
    <location>
        <begin position="33"/>
        <end position="129"/>
    </location>
</feature>
<dbReference type="EMBL" id="JAHZIK010000263">
    <property type="protein sequence ID" value="MBW7454861.1"/>
    <property type="molecule type" value="Genomic_DNA"/>
</dbReference>
<reference evidence="2 3" key="1">
    <citation type="submission" date="2021-07" db="EMBL/GenBank/DDBJ databases">
        <title>Paenibacillus radiodurans sp. nov., isolated from the southeastern edge of Tengger Desert.</title>
        <authorList>
            <person name="Zhang G."/>
        </authorList>
    </citation>
    <scope>NUCLEOTIDE SEQUENCE [LARGE SCALE GENOMIC DNA]</scope>
    <source>
        <strain evidence="2 3">CCM 7311</strain>
    </source>
</reference>
<dbReference type="PANTHER" id="PTHR43798:SF33">
    <property type="entry name" value="HYDROLASE, PUTATIVE (AFU_ORTHOLOGUE AFUA_2G14860)-RELATED"/>
    <property type="match status" value="1"/>
</dbReference>
<accession>A0ABS7C2A0</accession>
<dbReference type="Proteomes" id="UP001519887">
    <property type="component" value="Unassembled WGS sequence"/>
</dbReference>
<evidence type="ECO:0000259" key="1">
    <source>
        <dbReference type="Pfam" id="PF00561"/>
    </source>
</evidence>
<dbReference type="InterPro" id="IPR000073">
    <property type="entry name" value="AB_hydrolase_1"/>
</dbReference>
<dbReference type="InterPro" id="IPR050266">
    <property type="entry name" value="AB_hydrolase_sf"/>
</dbReference>
<sequence>MTLYASTHANNNDVKIHYYDSLEKSKSDGNSIPLVVCPGLSETAEEYIDLLEAVSPRRCILLSFRGRGGSDTPVHGYNLDDHVSDLEAVVRHAGVELFHLFGYSRGASYALGYAQKHKGQIKSLILGDYPPEHRAMSEDWTKDYIHNYLMPHSRTNYIRPEAVLGIQSESSQSSLENVLSMNVLVARGKLQGSLITDSDLLRYKEMCSRLSIKEYRRSGHDIKEKEKELFYSDVVSFLAGINSSQ</sequence>
<dbReference type="Pfam" id="PF00561">
    <property type="entry name" value="Abhydrolase_1"/>
    <property type="match status" value="1"/>
</dbReference>
<dbReference type="InterPro" id="IPR029058">
    <property type="entry name" value="AB_hydrolase_fold"/>
</dbReference>
<dbReference type="PANTHER" id="PTHR43798">
    <property type="entry name" value="MONOACYLGLYCEROL LIPASE"/>
    <property type="match status" value="1"/>
</dbReference>
<protein>
    <submittedName>
        <fullName evidence="2">Alpha/beta hydrolase</fullName>
    </submittedName>
</protein>
<keyword evidence="3" id="KW-1185">Reference proteome</keyword>
<dbReference type="RefSeq" id="WP_210046494.1">
    <property type="nucleotide sequence ID" value="NZ_JBHLVU010000030.1"/>
</dbReference>
<proteinExistence type="predicted"/>
<gene>
    <name evidence="2" type="ORF">K0U00_12535</name>
</gene>
<organism evidence="2 3">
    <name type="scientific">Paenibacillus sepulcri</name>
    <dbReference type="NCBI Taxonomy" id="359917"/>
    <lineage>
        <taxon>Bacteria</taxon>
        <taxon>Bacillati</taxon>
        <taxon>Bacillota</taxon>
        <taxon>Bacilli</taxon>
        <taxon>Bacillales</taxon>
        <taxon>Paenibacillaceae</taxon>
        <taxon>Paenibacillus</taxon>
    </lineage>
</organism>
<evidence type="ECO:0000313" key="3">
    <source>
        <dbReference type="Proteomes" id="UP001519887"/>
    </source>
</evidence>
<dbReference type="SUPFAM" id="SSF53474">
    <property type="entry name" value="alpha/beta-Hydrolases"/>
    <property type="match status" value="1"/>
</dbReference>
<name>A0ABS7C2A0_9BACL</name>